<feature type="transmembrane region" description="Helical" evidence="2">
    <location>
        <begin position="285"/>
        <end position="308"/>
    </location>
</feature>
<gene>
    <name evidence="3" type="ORF">CDOO_11805</name>
</gene>
<dbReference type="eggNOG" id="COG4117">
    <property type="taxonomic scope" value="Bacteria"/>
</dbReference>
<feature type="transmembrane region" description="Helical" evidence="2">
    <location>
        <begin position="240"/>
        <end position="264"/>
    </location>
</feature>
<dbReference type="KEGG" id="cdo:CDOO_11805"/>
<dbReference type="EMBL" id="CP006764">
    <property type="protein sequence ID" value="AIT61867.1"/>
    <property type="molecule type" value="Genomic_DNA"/>
</dbReference>
<feature type="region of interest" description="Disordered" evidence="1">
    <location>
        <begin position="1"/>
        <end position="58"/>
    </location>
</feature>
<dbReference type="OrthoDB" id="9795587at2"/>
<dbReference type="GO" id="GO:0005886">
    <property type="term" value="C:plasma membrane"/>
    <property type="evidence" value="ECO:0007669"/>
    <property type="project" value="UniProtKB-SubCell"/>
</dbReference>
<keyword evidence="2" id="KW-1133">Transmembrane helix</keyword>
<dbReference type="Gene3D" id="1.20.950.20">
    <property type="entry name" value="Transmembrane di-heme cytochromes, Chain C"/>
    <property type="match status" value="1"/>
</dbReference>
<dbReference type="RefSeq" id="WP_018022805.1">
    <property type="nucleotide sequence ID" value="NZ_AQUX01000012.1"/>
</dbReference>
<dbReference type="GO" id="GO:0022904">
    <property type="term" value="P:respiratory electron transport chain"/>
    <property type="evidence" value="ECO:0007669"/>
    <property type="project" value="InterPro"/>
</dbReference>
<keyword evidence="2" id="KW-0812">Transmembrane</keyword>
<feature type="compositionally biased region" description="Pro residues" evidence="1">
    <location>
        <begin position="1"/>
        <end position="12"/>
    </location>
</feature>
<name>A0A097IIA9_9CORY</name>
<dbReference type="Proteomes" id="UP000029914">
    <property type="component" value="Chromosome"/>
</dbReference>
<dbReference type="AlphaFoldDB" id="A0A097IIA9"/>
<evidence type="ECO:0000256" key="1">
    <source>
        <dbReference type="SAM" id="MobiDB-lite"/>
    </source>
</evidence>
<evidence type="ECO:0000256" key="2">
    <source>
        <dbReference type="SAM" id="Phobius"/>
    </source>
</evidence>
<dbReference type="STRING" id="558173.CDOO_11805"/>
<feature type="compositionally biased region" description="Low complexity" evidence="1">
    <location>
        <begin position="13"/>
        <end position="56"/>
    </location>
</feature>
<evidence type="ECO:0000313" key="3">
    <source>
        <dbReference type="EMBL" id="AIT61867.1"/>
    </source>
</evidence>
<protein>
    <submittedName>
        <fullName evidence="3">Membrane protein</fullName>
    </submittedName>
</protein>
<feature type="transmembrane region" description="Helical" evidence="2">
    <location>
        <begin position="69"/>
        <end position="90"/>
    </location>
</feature>
<dbReference type="GO" id="GO:0009055">
    <property type="term" value="F:electron transfer activity"/>
    <property type="evidence" value="ECO:0007669"/>
    <property type="project" value="InterPro"/>
</dbReference>
<dbReference type="InterPro" id="IPR016174">
    <property type="entry name" value="Di-haem_cyt_TM"/>
</dbReference>
<keyword evidence="2" id="KW-0472">Membrane</keyword>
<dbReference type="PANTHER" id="PTHR30485:SF0">
    <property type="entry name" value="NI_FE-HYDROGENASE 1 B-TYPE CYTOCHROME SUBUNIT-RELATED"/>
    <property type="match status" value="1"/>
</dbReference>
<sequence length="366" mass="39768">MGGVSNPPPPPGSATAPGSSKPAAPSGVSTPPPAAGSSPATTKAPAKSTSAKATTPEPKKYGRFTARQWIIGSVLGLLALIAAAALVAVATRWLLSTGPGADFIARYPGHPELPEDTPVGLPAWLSWQHFLNMLFIVLILKSGLQIRSERRPEAYWTPKFGNGKKISLTTWFHQAVDIFWVLNGFIYIVLLFATGQWKRLVPTTWDVFPHALSAVLQYLTFDWPTENGWIHYNAMQQLTYFFTVFIAAPLAIITGLRMSTLWSAKWTRLSRALPLKITRKVHVGVMVYFLVFAAIHVILVTFTGLLSNLNHMYAGRGSADPTEYAHDWTGLIVFLVSVAVIAAAAYFARPVVLAPVAKHGGEVTGR</sequence>
<feature type="transmembrane region" description="Helical" evidence="2">
    <location>
        <begin position="328"/>
        <end position="348"/>
    </location>
</feature>
<dbReference type="InterPro" id="IPR051542">
    <property type="entry name" value="Hydrogenase_cytochrome"/>
</dbReference>
<organism evidence="3 4">
    <name type="scientific">Corynebacterium doosanense CAU 212 = DSM 45436</name>
    <dbReference type="NCBI Taxonomy" id="558173"/>
    <lineage>
        <taxon>Bacteria</taxon>
        <taxon>Bacillati</taxon>
        <taxon>Actinomycetota</taxon>
        <taxon>Actinomycetes</taxon>
        <taxon>Mycobacteriales</taxon>
        <taxon>Corynebacteriaceae</taxon>
        <taxon>Corynebacterium</taxon>
    </lineage>
</organism>
<dbReference type="HOGENOM" id="CLU_025864_0_0_11"/>
<keyword evidence="4" id="KW-1185">Reference proteome</keyword>
<dbReference type="PANTHER" id="PTHR30485">
    <property type="entry name" value="NI/FE-HYDROGENASE 1 B-TYPE CYTOCHROME SUBUNIT"/>
    <property type="match status" value="1"/>
</dbReference>
<accession>A0A097IIA9</accession>
<evidence type="ECO:0000313" key="4">
    <source>
        <dbReference type="Proteomes" id="UP000029914"/>
    </source>
</evidence>
<proteinExistence type="predicted"/>
<feature type="transmembrane region" description="Helical" evidence="2">
    <location>
        <begin position="121"/>
        <end position="140"/>
    </location>
</feature>
<reference evidence="3 4" key="1">
    <citation type="submission" date="2013-09" db="EMBL/GenBank/DDBJ databases">
        <title>Complete genome sequence of Corynebacterium doosanense CAU 212(T) (=DSM 45436(T)), isolated from activated sludge.</title>
        <authorList>
            <person name="Schaffert L."/>
            <person name="Albersmeier A."/>
            <person name="Kalinowski J."/>
            <person name="Ruckert C."/>
        </authorList>
    </citation>
    <scope>NUCLEOTIDE SEQUENCE [LARGE SCALE GENOMIC DNA]</scope>
    <source>
        <strain evidence="3 4">CAU 212</strain>
    </source>
</reference>
<feature type="transmembrane region" description="Helical" evidence="2">
    <location>
        <begin position="178"/>
        <end position="197"/>
    </location>
</feature>
<dbReference type="GO" id="GO:0020037">
    <property type="term" value="F:heme binding"/>
    <property type="evidence" value="ECO:0007669"/>
    <property type="project" value="TreeGrafter"/>
</dbReference>
<dbReference type="SUPFAM" id="SSF81342">
    <property type="entry name" value="Transmembrane di-heme cytochromes"/>
    <property type="match status" value="1"/>
</dbReference>